<feature type="compositionally biased region" description="Acidic residues" evidence="7">
    <location>
        <begin position="571"/>
        <end position="583"/>
    </location>
</feature>
<dbReference type="GO" id="GO:0051301">
    <property type="term" value="P:cell division"/>
    <property type="evidence" value="ECO:0007669"/>
    <property type="project" value="UniProtKB-KW"/>
</dbReference>
<dbReference type="InterPro" id="IPR044554">
    <property type="entry name" value="ANAPC2"/>
</dbReference>
<dbReference type="SMART" id="SM01013">
    <property type="entry name" value="APC2"/>
    <property type="match status" value="1"/>
</dbReference>
<dbReference type="PANTHER" id="PTHR45957">
    <property type="entry name" value="ANAPHASE-PROMOTING COMPLEX SUBUNIT 2"/>
    <property type="match status" value="1"/>
</dbReference>
<dbReference type="EMBL" id="JBHFFA010000002">
    <property type="protein sequence ID" value="KAL2644052.1"/>
    <property type="molecule type" value="Genomic_DNA"/>
</dbReference>
<proteinExistence type="inferred from homology"/>
<dbReference type="Pfam" id="PF25773">
    <property type="entry name" value="TPR_ANAPC2"/>
    <property type="match status" value="1"/>
</dbReference>
<keyword evidence="2" id="KW-0132">Cell division</keyword>
<evidence type="ECO:0000256" key="2">
    <source>
        <dbReference type="ARBA" id="ARBA00022618"/>
    </source>
</evidence>
<gene>
    <name evidence="9" type="ORF">R1flu_011639</name>
</gene>
<protein>
    <recommendedName>
        <fullName evidence="1">Anaphase-promoting complex subunit 2</fullName>
    </recommendedName>
</protein>
<dbReference type="InterPro" id="IPR014786">
    <property type="entry name" value="ANAPC2_C"/>
</dbReference>
<evidence type="ECO:0000256" key="5">
    <source>
        <dbReference type="ARBA" id="ARBA00023306"/>
    </source>
</evidence>
<keyword evidence="5" id="KW-0131">Cell cycle</keyword>
<dbReference type="SUPFAM" id="SSF46785">
    <property type="entry name" value="Winged helix' DNA-binding domain"/>
    <property type="match status" value="1"/>
</dbReference>
<dbReference type="GO" id="GO:0005634">
    <property type="term" value="C:nucleus"/>
    <property type="evidence" value="ECO:0007669"/>
    <property type="project" value="UniProtKB-ARBA"/>
</dbReference>
<feature type="region of interest" description="Disordered" evidence="7">
    <location>
        <begin position="564"/>
        <end position="603"/>
    </location>
</feature>
<dbReference type="InterPro" id="IPR059120">
    <property type="entry name" value="Cullin-like_AB"/>
</dbReference>
<sequence>MMDMTTDGRVLDAAQLQRISAAWVAFSEMSDSLLQSGGGVALLWSEVDKAEWANSVEVLGTQGLAHLVAGHFLDALERSFKQEIIPKFLQHFAEFPSLKSTSKRNAAGTTKRMLRNWVETTLPRALAEICAAKSSQEDCLSVLAHVFNFEFRVAGGVRVKDGSKKSTANSGVALFSQYQTSVNAMLLTSAPKYMSEMMNIYFKARLEEFSSLVIKQRSSRIPSRIGELDDDEEEGADCGTSQSGEDDDMESVPSSCRTSTYVEDMDVSGSGGLYGKRTNGDDDPDLQMEGIEISEASDLKVGACAALNEVVDLVGEGWVREVGEVVQRLRELGFASMSEEGYASALYSLLKVKIHAIATKRYEKPVLRPVSRWIEVVPLRFLSVILAFSGSSSSLVTAATPTVQLTPSTDDIMNEGLVRWRSRLQSFADETLGDLRVSELFDIIVDFPESLAAIEDLKQWFANTGDHAKLVDSFRDALKQRLLTAGAATTDILLQYISTIKALRTLDPTGVVLEAVGEPIKEYLRGRKDTIRCIVTTLTDDAGPGGSGGLGSVGESLLEELSRGASSLENGDSEDDGEVEGDEAWAAAERWEPDPVDADPSRTSKSRRLMDIIGILVGIYGSKELFVNEYRVLLAEKLLNKSDYDTERNIRTLELLKIRFGENSMHSCEIMLKDIADSKRINSNIKASKSSSDPAVSQIRSQLAPSAQVESHEGQIGTGRIEQELTLDTVDSTIISSLFWPPFQAETIKLPEAVEHILDEYAQRYHALKAPRKLQWKKNLGTVKLELQFEDRSNQFVVSPLHASIIMQFESQSSWLASDLALSVGVPVTTLRRRIMLWVNQGVLVESPGPRDGEWSYRIVENIGEVGTRAAGPSAAGDTAPLLVEEDGESAVASMEDQWQQEMSVFESYVVGMLTNFESLPLDRIHNMLKMFVSDPPYDKSLAQLQGFLARLVAEEKLEFREGSYRRKV</sequence>
<dbReference type="Pfam" id="PF26557">
    <property type="entry name" value="Cullin_AB"/>
    <property type="match status" value="1"/>
</dbReference>
<reference evidence="9 10" key="1">
    <citation type="submission" date="2024-09" db="EMBL/GenBank/DDBJ databases">
        <title>Chromosome-scale assembly of Riccia fluitans.</title>
        <authorList>
            <person name="Paukszto L."/>
            <person name="Sawicki J."/>
            <person name="Karawczyk K."/>
            <person name="Piernik-Szablinska J."/>
            <person name="Szczecinska M."/>
            <person name="Mazdziarz M."/>
        </authorList>
    </citation>
    <scope>NUCLEOTIDE SEQUENCE [LARGE SCALE GENOMIC DNA]</scope>
    <source>
        <strain evidence="9">Rf_01</strain>
        <tissue evidence="9">Aerial parts of the thallus</tissue>
    </source>
</reference>
<evidence type="ECO:0000256" key="4">
    <source>
        <dbReference type="ARBA" id="ARBA00022786"/>
    </source>
</evidence>
<accession>A0ABD1Z8D0</accession>
<dbReference type="InterPro" id="IPR057975">
    <property type="entry name" value="TPR_ANAPC2"/>
</dbReference>
<dbReference type="InterPro" id="IPR016158">
    <property type="entry name" value="Cullin_homology"/>
</dbReference>
<evidence type="ECO:0000256" key="7">
    <source>
        <dbReference type="SAM" id="MobiDB-lite"/>
    </source>
</evidence>
<dbReference type="FunFam" id="1.10.10.10:FF:000331">
    <property type="entry name" value="Anaphase-promoting complex subunit 2"/>
    <property type="match status" value="1"/>
</dbReference>
<feature type="domain" description="Cullin family profile" evidence="8">
    <location>
        <begin position="615"/>
        <end position="839"/>
    </location>
</feature>
<dbReference type="InterPro" id="IPR036388">
    <property type="entry name" value="WH-like_DNA-bd_sf"/>
</dbReference>
<dbReference type="Pfam" id="PF08672">
    <property type="entry name" value="ANAPC2"/>
    <property type="match status" value="1"/>
</dbReference>
<dbReference type="PANTHER" id="PTHR45957:SF1">
    <property type="entry name" value="ANAPHASE-PROMOTING COMPLEX SUBUNIT 2"/>
    <property type="match status" value="1"/>
</dbReference>
<dbReference type="PROSITE" id="PS50069">
    <property type="entry name" value="CULLIN_2"/>
    <property type="match status" value="1"/>
</dbReference>
<dbReference type="SMART" id="SM00182">
    <property type="entry name" value="CULLIN"/>
    <property type="match status" value="1"/>
</dbReference>
<dbReference type="Gene3D" id="1.10.10.10">
    <property type="entry name" value="Winged helix-like DNA-binding domain superfamily/Winged helix DNA-binding domain"/>
    <property type="match status" value="1"/>
</dbReference>
<name>A0ABD1Z8D0_9MARC</name>
<evidence type="ECO:0000256" key="3">
    <source>
        <dbReference type="ARBA" id="ARBA00022776"/>
    </source>
</evidence>
<keyword evidence="10" id="KW-1185">Reference proteome</keyword>
<dbReference type="Gene3D" id="1.20.1310.10">
    <property type="entry name" value="Cullin Repeats"/>
    <property type="match status" value="1"/>
</dbReference>
<dbReference type="Gene3D" id="3.30.230.130">
    <property type="entry name" value="Cullin, Chain C, Domain 2"/>
    <property type="match status" value="1"/>
</dbReference>
<feature type="region of interest" description="Disordered" evidence="7">
    <location>
        <begin position="223"/>
        <end position="260"/>
    </location>
</feature>
<dbReference type="InterPro" id="IPR036390">
    <property type="entry name" value="WH_DNA-bd_sf"/>
</dbReference>
<comment type="similarity">
    <text evidence="6">Belongs to the cullin family.</text>
</comment>
<evidence type="ECO:0000313" key="9">
    <source>
        <dbReference type="EMBL" id="KAL2644052.1"/>
    </source>
</evidence>
<evidence type="ECO:0000313" key="10">
    <source>
        <dbReference type="Proteomes" id="UP001605036"/>
    </source>
</evidence>
<evidence type="ECO:0000256" key="6">
    <source>
        <dbReference type="PROSITE-ProRule" id="PRU00330"/>
    </source>
</evidence>
<keyword evidence="3" id="KW-0498">Mitosis</keyword>
<dbReference type="InterPro" id="IPR036317">
    <property type="entry name" value="Cullin_homology_sf"/>
</dbReference>
<evidence type="ECO:0000256" key="1">
    <source>
        <dbReference type="ARBA" id="ARBA00016068"/>
    </source>
</evidence>
<organism evidence="9 10">
    <name type="scientific">Riccia fluitans</name>
    <dbReference type="NCBI Taxonomy" id="41844"/>
    <lineage>
        <taxon>Eukaryota</taxon>
        <taxon>Viridiplantae</taxon>
        <taxon>Streptophyta</taxon>
        <taxon>Embryophyta</taxon>
        <taxon>Marchantiophyta</taxon>
        <taxon>Marchantiopsida</taxon>
        <taxon>Marchantiidae</taxon>
        <taxon>Marchantiales</taxon>
        <taxon>Ricciaceae</taxon>
        <taxon>Riccia</taxon>
    </lineage>
</organism>
<dbReference type="AlphaFoldDB" id="A0ABD1Z8D0"/>
<dbReference type="SUPFAM" id="SSF75632">
    <property type="entry name" value="Cullin homology domain"/>
    <property type="match status" value="1"/>
</dbReference>
<evidence type="ECO:0000259" key="8">
    <source>
        <dbReference type="PROSITE" id="PS50069"/>
    </source>
</evidence>
<keyword evidence="4" id="KW-0833">Ubl conjugation pathway</keyword>
<dbReference type="Proteomes" id="UP001605036">
    <property type="component" value="Unassembled WGS sequence"/>
</dbReference>
<comment type="caution">
    <text evidence="9">The sequence shown here is derived from an EMBL/GenBank/DDBJ whole genome shotgun (WGS) entry which is preliminary data.</text>
</comment>
<dbReference type="FunFam" id="1.20.1310.10:FF:000032">
    <property type="entry name" value="Anaphase-promoting complex subunit 2"/>
    <property type="match status" value="1"/>
</dbReference>